<dbReference type="InterPro" id="IPR011992">
    <property type="entry name" value="EF-hand-dom_pair"/>
</dbReference>
<dbReference type="Proteomes" id="UP001458880">
    <property type="component" value="Unassembled WGS sequence"/>
</dbReference>
<dbReference type="PROSITE" id="PS50222">
    <property type="entry name" value="EF_HAND_2"/>
    <property type="match status" value="2"/>
</dbReference>
<dbReference type="GO" id="GO:0005509">
    <property type="term" value="F:calcium ion binding"/>
    <property type="evidence" value="ECO:0007669"/>
    <property type="project" value="InterPro"/>
</dbReference>
<evidence type="ECO:0000313" key="7">
    <source>
        <dbReference type="EMBL" id="KAK9718936.1"/>
    </source>
</evidence>
<dbReference type="GO" id="GO:0005737">
    <property type="term" value="C:cytoplasm"/>
    <property type="evidence" value="ECO:0007669"/>
    <property type="project" value="UniProtKB-SubCell"/>
</dbReference>
<reference evidence="7 8" key="1">
    <citation type="journal article" date="2024" name="BMC Genomics">
        <title>De novo assembly and annotation of Popillia japonica's genome with initial clues to its potential as an invasive pest.</title>
        <authorList>
            <person name="Cucini C."/>
            <person name="Boschi S."/>
            <person name="Funari R."/>
            <person name="Cardaioli E."/>
            <person name="Iannotti N."/>
            <person name="Marturano G."/>
            <person name="Paoli F."/>
            <person name="Bruttini M."/>
            <person name="Carapelli A."/>
            <person name="Frati F."/>
            <person name="Nardi F."/>
        </authorList>
    </citation>
    <scope>NUCLEOTIDE SEQUENCE [LARGE SCALE GENOMIC DNA]</scope>
    <source>
        <strain evidence="7">DMR45628</strain>
    </source>
</reference>
<organism evidence="7 8">
    <name type="scientific">Popillia japonica</name>
    <name type="common">Japanese beetle</name>
    <dbReference type="NCBI Taxonomy" id="7064"/>
    <lineage>
        <taxon>Eukaryota</taxon>
        <taxon>Metazoa</taxon>
        <taxon>Ecdysozoa</taxon>
        <taxon>Arthropoda</taxon>
        <taxon>Hexapoda</taxon>
        <taxon>Insecta</taxon>
        <taxon>Pterygota</taxon>
        <taxon>Neoptera</taxon>
        <taxon>Endopterygota</taxon>
        <taxon>Coleoptera</taxon>
        <taxon>Polyphaga</taxon>
        <taxon>Scarabaeiformia</taxon>
        <taxon>Scarabaeidae</taxon>
        <taxon>Rutelinae</taxon>
        <taxon>Popillia</taxon>
    </lineage>
</organism>
<dbReference type="AlphaFoldDB" id="A0AAW1KK15"/>
<dbReference type="SMART" id="SM00054">
    <property type="entry name" value="EFh"/>
    <property type="match status" value="4"/>
</dbReference>
<name>A0AAW1KK15_POPJA</name>
<keyword evidence="5" id="KW-0106">Calcium</keyword>
<dbReference type="Gene3D" id="1.10.238.10">
    <property type="entry name" value="EF-hand"/>
    <property type="match status" value="1"/>
</dbReference>
<gene>
    <name evidence="7" type="ORF">QE152_g22948</name>
</gene>
<dbReference type="InterPro" id="IPR018247">
    <property type="entry name" value="EF_Hand_1_Ca_BS"/>
</dbReference>
<dbReference type="SUPFAM" id="SSF47473">
    <property type="entry name" value="EF-hand"/>
    <property type="match status" value="1"/>
</dbReference>
<feature type="domain" description="EF-hand" evidence="6">
    <location>
        <begin position="116"/>
        <end position="151"/>
    </location>
</feature>
<comment type="caution">
    <text evidence="7">The sequence shown here is derived from an EMBL/GenBank/DDBJ whole genome shotgun (WGS) entry which is preliminary data.</text>
</comment>
<dbReference type="GO" id="GO:0048306">
    <property type="term" value="F:calcium-dependent protein binding"/>
    <property type="evidence" value="ECO:0007669"/>
    <property type="project" value="UniProtKB-ARBA"/>
</dbReference>
<comment type="subcellular location">
    <subcellularLocation>
        <location evidence="1">Cytoplasm</location>
    </subcellularLocation>
</comment>
<keyword evidence="2" id="KW-0963">Cytoplasm</keyword>
<dbReference type="CDD" id="cd16184">
    <property type="entry name" value="EFh_PEF_peflin"/>
    <property type="match status" value="1"/>
</dbReference>
<accession>A0AAW1KK15</accession>
<evidence type="ECO:0000256" key="1">
    <source>
        <dbReference type="ARBA" id="ARBA00004496"/>
    </source>
</evidence>
<evidence type="ECO:0000256" key="4">
    <source>
        <dbReference type="ARBA" id="ARBA00022737"/>
    </source>
</evidence>
<dbReference type="InterPro" id="IPR051426">
    <property type="entry name" value="Peflin/Sorcin_CaBP"/>
</dbReference>
<dbReference type="PANTHER" id="PTHR46212:SF3">
    <property type="entry name" value="GH27120P"/>
    <property type="match status" value="1"/>
</dbReference>
<keyword evidence="8" id="KW-1185">Reference proteome</keyword>
<evidence type="ECO:0000313" key="8">
    <source>
        <dbReference type="Proteomes" id="UP001458880"/>
    </source>
</evidence>
<evidence type="ECO:0000256" key="5">
    <source>
        <dbReference type="ARBA" id="ARBA00022837"/>
    </source>
</evidence>
<dbReference type="FunFam" id="1.10.238.10:FF:000178">
    <property type="entry name" value="Calmodulin-2 A"/>
    <property type="match status" value="1"/>
</dbReference>
<dbReference type="Pfam" id="PF13499">
    <property type="entry name" value="EF-hand_7"/>
    <property type="match status" value="2"/>
</dbReference>
<protein>
    <submittedName>
        <fullName evidence="7">EF-hand domain pair</fullName>
    </submittedName>
</protein>
<keyword evidence="4" id="KW-0677">Repeat</keyword>
<evidence type="ECO:0000259" key="6">
    <source>
        <dbReference type="PROSITE" id="PS50222"/>
    </source>
</evidence>
<dbReference type="InterPro" id="IPR002048">
    <property type="entry name" value="EF_hand_dom"/>
</dbReference>
<keyword evidence="3" id="KW-0479">Metal-binding</keyword>
<dbReference type="EMBL" id="JASPKY010000224">
    <property type="protein sequence ID" value="KAK9718936.1"/>
    <property type="molecule type" value="Genomic_DNA"/>
</dbReference>
<dbReference type="PROSITE" id="PS00018">
    <property type="entry name" value="EF_HAND_1"/>
    <property type="match status" value="2"/>
</dbReference>
<evidence type="ECO:0000256" key="3">
    <source>
        <dbReference type="ARBA" id="ARBA00022723"/>
    </source>
</evidence>
<dbReference type="PANTHER" id="PTHR46212">
    <property type="entry name" value="PEFLIN"/>
    <property type="match status" value="1"/>
</dbReference>
<sequence>MFPGPGGGYGGYQAGGFGGQPGGYGGTPGGGYSGHGGQPGCYAGYGQPGVNPDIQQWFSTVDRDRSGKINSNELKAALVNAQGKNFSDTACQLMIGMFDRDKSGTIDVNEFQQLYTYINQWLNVFRTYDRDQSGHIEEAELNNALQQMGFRFSPDFVRFLIHKSDMDNHRQMSVDQFIVVCVQIQRFTEAFRQRDTDRKGVITLGFEDFLSVALSCSI</sequence>
<proteinExistence type="predicted"/>
<evidence type="ECO:0000256" key="2">
    <source>
        <dbReference type="ARBA" id="ARBA00022490"/>
    </source>
</evidence>
<feature type="domain" description="EF-hand" evidence="6">
    <location>
        <begin position="49"/>
        <end position="84"/>
    </location>
</feature>
<dbReference type="GO" id="GO:0043226">
    <property type="term" value="C:organelle"/>
    <property type="evidence" value="ECO:0007669"/>
    <property type="project" value="UniProtKB-ARBA"/>
</dbReference>